<dbReference type="GO" id="GO:0016787">
    <property type="term" value="F:hydrolase activity"/>
    <property type="evidence" value="ECO:0007669"/>
    <property type="project" value="UniProtKB-KW"/>
</dbReference>
<evidence type="ECO:0000256" key="1">
    <source>
        <dbReference type="ARBA" id="ARBA00022801"/>
    </source>
</evidence>
<dbReference type="InterPro" id="IPR029058">
    <property type="entry name" value="AB_hydrolase_fold"/>
</dbReference>
<dbReference type="PANTHER" id="PTHR22946:SF9">
    <property type="entry name" value="POLYKETIDE TRANSFERASE AF380"/>
    <property type="match status" value="1"/>
</dbReference>
<dbReference type="RefSeq" id="WP_242288372.1">
    <property type="nucleotide sequence ID" value="NZ_JAKKSL010000005.1"/>
</dbReference>
<dbReference type="InterPro" id="IPR049492">
    <property type="entry name" value="BD-FAE-like_dom"/>
</dbReference>
<evidence type="ECO:0000259" key="2">
    <source>
        <dbReference type="Pfam" id="PF20434"/>
    </source>
</evidence>
<sequence>MKTNSALISMLFASRTLFGALFSLLLLSNNVFAKAQGEHPAGITELTIESSGQRMSGIIYTAAGEGLHPTMVLLHGYPGNEKNLDVAQAMRSEGWNVVFFHYRGAWGSEGEFSFQGAEADVQAVLHYIMNKDIAKKSAIDTRKISVVGHSMGGHMALAGILDNPKVSCAVSYDGANMGKGLLSDEATVKMWSDYSDQLFMLKGWSGKKIRQK</sequence>
<dbReference type="Gene3D" id="3.40.50.1820">
    <property type="entry name" value="alpha/beta hydrolase"/>
    <property type="match status" value="1"/>
</dbReference>
<dbReference type="PANTHER" id="PTHR22946">
    <property type="entry name" value="DIENELACTONE HYDROLASE DOMAIN-CONTAINING PROTEIN-RELATED"/>
    <property type="match status" value="1"/>
</dbReference>
<dbReference type="EMBL" id="JAKKSL010000005">
    <property type="protein sequence ID" value="MCI2285492.1"/>
    <property type="molecule type" value="Genomic_DNA"/>
</dbReference>
<dbReference type="Pfam" id="PF20434">
    <property type="entry name" value="BD-FAE"/>
    <property type="match status" value="1"/>
</dbReference>
<evidence type="ECO:0000313" key="3">
    <source>
        <dbReference type="EMBL" id="MCI2285492.1"/>
    </source>
</evidence>
<accession>A0ABS9X6U1</accession>
<evidence type="ECO:0000313" key="4">
    <source>
        <dbReference type="Proteomes" id="UP001139646"/>
    </source>
</evidence>
<reference evidence="3" key="1">
    <citation type="submission" date="2022-01" db="EMBL/GenBank/DDBJ databases">
        <title>Colwellia maritima, isolated from seawater.</title>
        <authorList>
            <person name="Kristyanto S."/>
            <person name="Jung J."/>
            <person name="Jeon C.O."/>
        </authorList>
    </citation>
    <scope>NUCLEOTIDE SEQUENCE</scope>
    <source>
        <strain evidence="3">MSW7</strain>
    </source>
</reference>
<dbReference type="InterPro" id="IPR050261">
    <property type="entry name" value="FrsA_esterase"/>
</dbReference>
<gene>
    <name evidence="3" type="ORF">L3081_21455</name>
</gene>
<keyword evidence="4" id="KW-1185">Reference proteome</keyword>
<keyword evidence="1 3" id="KW-0378">Hydrolase</keyword>
<proteinExistence type="predicted"/>
<organism evidence="3 4">
    <name type="scientific">Colwellia maritima</name>
    <dbReference type="NCBI Taxonomy" id="2912588"/>
    <lineage>
        <taxon>Bacteria</taxon>
        <taxon>Pseudomonadati</taxon>
        <taxon>Pseudomonadota</taxon>
        <taxon>Gammaproteobacteria</taxon>
        <taxon>Alteromonadales</taxon>
        <taxon>Colwelliaceae</taxon>
        <taxon>Colwellia</taxon>
    </lineage>
</organism>
<feature type="domain" description="BD-FAE-like" evidence="2">
    <location>
        <begin position="67"/>
        <end position="163"/>
    </location>
</feature>
<dbReference type="Proteomes" id="UP001139646">
    <property type="component" value="Unassembled WGS sequence"/>
</dbReference>
<dbReference type="SUPFAM" id="SSF53474">
    <property type="entry name" value="alpha/beta-Hydrolases"/>
    <property type="match status" value="1"/>
</dbReference>
<name>A0ABS9X6U1_9GAMM</name>
<protein>
    <submittedName>
        <fullName evidence="3">Alpha/beta fold hydrolase</fullName>
    </submittedName>
</protein>
<comment type="caution">
    <text evidence="3">The sequence shown here is derived from an EMBL/GenBank/DDBJ whole genome shotgun (WGS) entry which is preliminary data.</text>
</comment>